<dbReference type="EMBL" id="CP078073">
    <property type="protein sequence ID" value="QXL88379.1"/>
    <property type="molecule type" value="Genomic_DNA"/>
</dbReference>
<keyword evidence="13" id="KW-1185">Reference proteome</keyword>
<dbReference type="InterPro" id="IPR036890">
    <property type="entry name" value="HATPase_C_sf"/>
</dbReference>
<evidence type="ECO:0000256" key="1">
    <source>
        <dbReference type="ARBA" id="ARBA00000085"/>
    </source>
</evidence>
<dbReference type="GO" id="GO:0000155">
    <property type="term" value="F:phosphorelay sensor kinase activity"/>
    <property type="evidence" value="ECO:0007669"/>
    <property type="project" value="InterPro"/>
</dbReference>
<keyword evidence="4" id="KW-0808">Transferase</keyword>
<dbReference type="InterPro" id="IPR005467">
    <property type="entry name" value="His_kinase_dom"/>
</dbReference>
<evidence type="ECO:0000313" key="12">
    <source>
        <dbReference type="EMBL" id="QXL88379.1"/>
    </source>
</evidence>
<dbReference type="InterPro" id="IPR003594">
    <property type="entry name" value="HATPase_dom"/>
</dbReference>
<keyword evidence="8" id="KW-0902">Two-component regulatory system</keyword>
<dbReference type="Pfam" id="PF02518">
    <property type="entry name" value="HATPase_c"/>
    <property type="match status" value="1"/>
</dbReference>
<evidence type="ECO:0000256" key="9">
    <source>
        <dbReference type="SAM" id="Phobius"/>
    </source>
</evidence>
<dbReference type="InterPro" id="IPR004358">
    <property type="entry name" value="Sig_transdc_His_kin-like_C"/>
</dbReference>
<feature type="transmembrane region" description="Helical" evidence="9">
    <location>
        <begin position="166"/>
        <end position="189"/>
    </location>
</feature>
<dbReference type="Gene3D" id="3.30.565.10">
    <property type="entry name" value="Histidine kinase-like ATPase, C-terminal domain"/>
    <property type="match status" value="1"/>
</dbReference>
<evidence type="ECO:0000256" key="6">
    <source>
        <dbReference type="ARBA" id="ARBA00022777"/>
    </source>
</evidence>
<keyword evidence="9" id="KW-0812">Transmembrane</keyword>
<keyword evidence="9" id="KW-1133">Transmembrane helix</keyword>
<evidence type="ECO:0000256" key="3">
    <source>
        <dbReference type="ARBA" id="ARBA00022553"/>
    </source>
</evidence>
<dbReference type="InterPro" id="IPR036097">
    <property type="entry name" value="HisK_dim/P_sf"/>
</dbReference>
<keyword evidence="7" id="KW-0067">ATP-binding</keyword>
<evidence type="ECO:0000256" key="2">
    <source>
        <dbReference type="ARBA" id="ARBA00012438"/>
    </source>
</evidence>
<dbReference type="Gene3D" id="1.10.287.130">
    <property type="match status" value="1"/>
</dbReference>
<dbReference type="SMART" id="SM00388">
    <property type="entry name" value="HisKA"/>
    <property type="match status" value="1"/>
</dbReference>
<dbReference type="PROSITE" id="PS50109">
    <property type="entry name" value="HIS_KIN"/>
    <property type="match status" value="1"/>
</dbReference>
<dbReference type="InterPro" id="IPR003661">
    <property type="entry name" value="HisK_dim/P_dom"/>
</dbReference>
<dbReference type="PANTHER" id="PTHR43065:SF46">
    <property type="entry name" value="C4-DICARBOXYLATE TRANSPORT SENSOR PROTEIN DCTB"/>
    <property type="match status" value="1"/>
</dbReference>
<dbReference type="CDD" id="cd00082">
    <property type="entry name" value="HisKA"/>
    <property type="match status" value="1"/>
</dbReference>
<sequence>MNDYQYANQVDRQLKELSDLDRLWFAHFGTSWEVALRVVSVIAAALGLWFYDGALTGPIWAVIYLGGLAMSYYTLQPSDQHHPLAWSIGIGSHVFMALGFAWLPLYLISTDDMVLNFCGFFGMVGLGAFNLFREEPPDIVQPLDIVIAWAAIAIIAYQFLPEAPSFAAQAVMGFLCLITGGYYSVALWTTRSIRRDVRKAAERTQEEREMEAIGRLTGGIAHDFNNILTALHGNLELYAVVPEGPEQDALVDEARAASVRATALVSQLLAYGRRAPLEARILDANAVIDELCTLAQRLLPAGVQLECRMTDAASYVLADAKGLNSALLNLILNANDALEGHGSIVLAVDVMHGPAPEARSKFAVSQDNAHLCFSVADDGPGMAPDVQQRAMEPFFTTKPIGKGSGLGLSMALGFAKQSGGALRIKTGQNGTTVALHLPMSDGPDTDGHGI</sequence>
<feature type="transmembrane region" description="Helical" evidence="9">
    <location>
        <begin position="139"/>
        <end position="160"/>
    </location>
</feature>
<dbReference type="GO" id="GO:0005524">
    <property type="term" value="F:ATP binding"/>
    <property type="evidence" value="ECO:0007669"/>
    <property type="project" value="UniProtKB-KW"/>
</dbReference>
<dbReference type="SUPFAM" id="SSF55874">
    <property type="entry name" value="ATPase domain of HSP90 chaperone/DNA topoisomerase II/histidine kinase"/>
    <property type="match status" value="1"/>
</dbReference>
<keyword evidence="5" id="KW-0547">Nucleotide-binding</keyword>
<gene>
    <name evidence="11" type="ORF">KUL25_02300</name>
    <name evidence="12" type="ORF">KUL25_02305</name>
</gene>
<feature type="transmembrane region" description="Helical" evidence="9">
    <location>
        <begin position="34"/>
        <end position="51"/>
    </location>
</feature>
<evidence type="ECO:0000256" key="5">
    <source>
        <dbReference type="ARBA" id="ARBA00022741"/>
    </source>
</evidence>
<feature type="transmembrane region" description="Helical" evidence="9">
    <location>
        <begin position="57"/>
        <end position="75"/>
    </location>
</feature>
<dbReference type="AlphaFoldDB" id="A0A975TVC1"/>
<evidence type="ECO:0000256" key="8">
    <source>
        <dbReference type="ARBA" id="ARBA00023012"/>
    </source>
</evidence>
<keyword evidence="9" id="KW-0472">Membrane</keyword>
<dbReference type="Pfam" id="PF00512">
    <property type="entry name" value="HisKA"/>
    <property type="match status" value="1"/>
</dbReference>
<keyword evidence="3" id="KW-0597">Phosphoprotein</keyword>
<dbReference type="EMBL" id="JAIMBW010000001">
    <property type="protein sequence ID" value="MBY4891592.1"/>
    <property type="molecule type" value="Genomic_DNA"/>
</dbReference>
<keyword evidence="6" id="KW-0418">Kinase</keyword>
<evidence type="ECO:0000313" key="11">
    <source>
        <dbReference type="EMBL" id="MBY4891592.1"/>
    </source>
</evidence>
<dbReference type="RefSeq" id="WP_257891451.1">
    <property type="nucleotide sequence ID" value="NZ_JAIMBW010000001.1"/>
</dbReference>
<dbReference type="Proteomes" id="UP000693972">
    <property type="component" value="Unassembled WGS sequence"/>
</dbReference>
<comment type="catalytic activity">
    <reaction evidence="1">
        <text>ATP + protein L-histidine = ADP + protein N-phospho-L-histidine.</text>
        <dbReference type="EC" id="2.7.13.3"/>
    </reaction>
</comment>
<name>A0A975TVC1_9RHOB</name>
<protein>
    <recommendedName>
        <fullName evidence="2">histidine kinase</fullName>
        <ecNumber evidence="2">2.7.13.3</ecNumber>
    </recommendedName>
</protein>
<organism evidence="12">
    <name type="scientific">Gymnodinialimonas phycosphaerae</name>
    <dbReference type="NCBI Taxonomy" id="2841589"/>
    <lineage>
        <taxon>Bacteria</taxon>
        <taxon>Pseudomonadati</taxon>
        <taxon>Pseudomonadota</taxon>
        <taxon>Alphaproteobacteria</taxon>
        <taxon>Rhodobacterales</taxon>
        <taxon>Paracoccaceae</taxon>
        <taxon>Gymnodinialimonas</taxon>
    </lineage>
</organism>
<dbReference type="EC" id="2.7.13.3" evidence="2"/>
<dbReference type="PRINTS" id="PR00344">
    <property type="entry name" value="BCTRLSENSOR"/>
</dbReference>
<feature type="transmembrane region" description="Helical" evidence="9">
    <location>
        <begin position="84"/>
        <end position="107"/>
    </location>
</feature>
<dbReference type="SMART" id="SM00387">
    <property type="entry name" value="HATPase_c"/>
    <property type="match status" value="1"/>
</dbReference>
<reference evidence="12 13" key="1">
    <citation type="submission" date="2021-07" db="EMBL/GenBank/DDBJ databases">
        <title>Karlodiniumbacter phycospheric gen. nov., sp. nov., a phycosphere bacterium isolated from karlodinium veneficum.</title>
        <authorList>
            <person name="Peng Y."/>
            <person name="Jiang L."/>
            <person name="Lee J."/>
        </authorList>
    </citation>
    <scope>NUCLEOTIDE SEQUENCE</scope>
    <source>
        <strain evidence="12 13">N5</strain>
    </source>
</reference>
<evidence type="ECO:0000256" key="7">
    <source>
        <dbReference type="ARBA" id="ARBA00022840"/>
    </source>
</evidence>
<dbReference type="PANTHER" id="PTHR43065">
    <property type="entry name" value="SENSOR HISTIDINE KINASE"/>
    <property type="match status" value="1"/>
</dbReference>
<evidence type="ECO:0000313" key="13">
    <source>
        <dbReference type="Proteomes" id="UP000693972"/>
    </source>
</evidence>
<accession>A0A975TVC1</accession>
<dbReference type="SUPFAM" id="SSF47384">
    <property type="entry name" value="Homodimeric domain of signal transducing histidine kinase"/>
    <property type="match status" value="1"/>
</dbReference>
<feature type="transmembrane region" description="Helical" evidence="9">
    <location>
        <begin position="113"/>
        <end position="132"/>
    </location>
</feature>
<evidence type="ECO:0000259" key="10">
    <source>
        <dbReference type="PROSITE" id="PS50109"/>
    </source>
</evidence>
<evidence type="ECO:0000256" key="4">
    <source>
        <dbReference type="ARBA" id="ARBA00022679"/>
    </source>
</evidence>
<feature type="domain" description="Histidine kinase" evidence="10">
    <location>
        <begin position="219"/>
        <end position="441"/>
    </location>
</feature>
<proteinExistence type="predicted"/>